<dbReference type="Pfam" id="PF20616">
    <property type="entry name" value="Caps_syn_GfcC_N"/>
    <property type="match status" value="1"/>
</dbReference>
<dbReference type="Gene3D" id="3.10.20.700">
    <property type="match status" value="1"/>
</dbReference>
<evidence type="ECO:0000313" key="3">
    <source>
        <dbReference type="EMBL" id="KHA61771.1"/>
    </source>
</evidence>
<comment type="caution">
    <text evidence="3">The sequence shown here is derived from an EMBL/GenBank/DDBJ whole genome shotgun (WGS) entry which is preliminary data.</text>
</comment>
<dbReference type="InterPro" id="IPR046459">
    <property type="entry name" value="Caps_syn_GfcC_N"/>
</dbReference>
<dbReference type="Proteomes" id="UP000030520">
    <property type="component" value="Unassembled WGS sequence"/>
</dbReference>
<gene>
    <name evidence="3" type="ORF">NL53_04965</name>
</gene>
<evidence type="ECO:0000313" key="4">
    <source>
        <dbReference type="Proteomes" id="UP000030520"/>
    </source>
</evidence>
<dbReference type="EMBL" id="JRWM01000005">
    <property type="protein sequence ID" value="KHA61771.1"/>
    <property type="molecule type" value="Genomic_DNA"/>
</dbReference>
<organism evidence="3 4">
    <name type="scientific">Vibrio variabilis</name>
    <dbReference type="NCBI Taxonomy" id="990271"/>
    <lineage>
        <taxon>Bacteria</taxon>
        <taxon>Pseudomonadati</taxon>
        <taxon>Pseudomonadota</taxon>
        <taxon>Gammaproteobacteria</taxon>
        <taxon>Vibrionales</taxon>
        <taxon>Vibrionaceae</taxon>
        <taxon>Vibrio</taxon>
    </lineage>
</organism>
<evidence type="ECO:0000259" key="1">
    <source>
        <dbReference type="Pfam" id="PF06251"/>
    </source>
</evidence>
<feature type="domain" description="Capsule biosynthesis GfcC-like N-terminal" evidence="2">
    <location>
        <begin position="10"/>
        <end position="130"/>
    </location>
</feature>
<evidence type="ECO:0000259" key="2">
    <source>
        <dbReference type="Pfam" id="PF20616"/>
    </source>
</evidence>
<proteinExistence type="predicted"/>
<accession>A0ABR4YE57</accession>
<keyword evidence="4" id="KW-1185">Reference proteome</keyword>
<dbReference type="Gene3D" id="3.10.560.10">
    <property type="entry name" value="Outer membrane lipoprotein wza domain like"/>
    <property type="match status" value="1"/>
</dbReference>
<feature type="domain" description="Capsule biosynthesis GfcC-like C-terminal" evidence="1">
    <location>
        <begin position="149"/>
        <end position="229"/>
    </location>
</feature>
<name>A0ABR4YE57_9VIBR</name>
<dbReference type="Pfam" id="PF06251">
    <property type="entry name" value="Caps_syn_GfcC_C"/>
    <property type="match status" value="1"/>
</dbReference>
<dbReference type="InterPro" id="IPR010425">
    <property type="entry name" value="Caps_synth_GfcC-like_C"/>
</dbReference>
<sequence>MPTQIYAAELSISLPGDQLALEYPHPVRIEQVFTDVIALQRATQPAVYPLTNQLFNLDKQSQVNQEKQRVVEHLQTLADRQLISAEAAGVLKQQIQGWAVAYREKIDLDFDQIRTDAADNPMLQGNYELITPERTRTISFEGALYTPQDVEFDESLSLSDYLSRLNLLKSADPSYAWVIYPDGNFVRSGYAYWNSQNTSLTPGSIIFVGFKSGNKEVQQLEQQVVQLIIMRRSAK</sequence>
<protein>
    <recommendedName>
        <fullName evidence="5">YjbG polysaccharide synthesis-related protein</fullName>
    </recommendedName>
</protein>
<reference evidence="3 4" key="1">
    <citation type="submission" date="2014-10" db="EMBL/GenBank/DDBJ databases">
        <title>Genome sequencing of Vibrio variabilis T01.</title>
        <authorList>
            <person name="Chan K.-G."/>
            <person name="Mohamad N.I."/>
        </authorList>
    </citation>
    <scope>NUCLEOTIDE SEQUENCE [LARGE SCALE GENOMIC DNA]</scope>
    <source>
        <strain evidence="3 4">T01</strain>
    </source>
</reference>
<evidence type="ECO:0008006" key="5">
    <source>
        <dbReference type="Google" id="ProtNLM"/>
    </source>
</evidence>